<organism evidence="1 2">
    <name type="scientific">Streptantibioticus parmotrematis</name>
    <dbReference type="NCBI Taxonomy" id="2873249"/>
    <lineage>
        <taxon>Bacteria</taxon>
        <taxon>Bacillati</taxon>
        <taxon>Actinomycetota</taxon>
        <taxon>Actinomycetes</taxon>
        <taxon>Kitasatosporales</taxon>
        <taxon>Streptomycetaceae</taxon>
        <taxon>Streptantibioticus</taxon>
    </lineage>
</organism>
<comment type="caution">
    <text evidence="1">The sequence shown here is derived from an EMBL/GenBank/DDBJ whole genome shotgun (WGS) entry which is preliminary data.</text>
</comment>
<dbReference type="RefSeq" id="WP_222980289.1">
    <property type="nucleotide sequence ID" value="NZ_JAINVZ010000017.1"/>
</dbReference>
<proteinExistence type="predicted"/>
<evidence type="ECO:0000313" key="1">
    <source>
        <dbReference type="EMBL" id="MBY8887538.1"/>
    </source>
</evidence>
<reference evidence="1 2" key="1">
    <citation type="submission" date="2021-08" db="EMBL/GenBank/DDBJ databases">
        <title>Streptomyces sp. PTM05 isolated from lichen.</title>
        <authorList>
            <person name="Somphong A."/>
            <person name="Phongsopitanun W."/>
            <person name="Tanasupawat S."/>
        </authorList>
    </citation>
    <scope>NUCLEOTIDE SEQUENCE [LARGE SCALE GENOMIC DNA]</scope>
    <source>
        <strain evidence="1 2">Ptm05</strain>
    </source>
</reference>
<keyword evidence="2" id="KW-1185">Reference proteome</keyword>
<dbReference type="Gene3D" id="3.40.50.300">
    <property type="entry name" value="P-loop containing nucleotide triphosphate hydrolases"/>
    <property type="match status" value="1"/>
</dbReference>
<protein>
    <recommendedName>
        <fullName evidence="3">HPr kinase</fullName>
    </recommendedName>
</protein>
<dbReference type="EMBL" id="JAINVZ010000017">
    <property type="protein sequence ID" value="MBY8887538.1"/>
    <property type="molecule type" value="Genomic_DNA"/>
</dbReference>
<accession>A0ABS7QX74</accession>
<name>A0ABS7QX74_9ACTN</name>
<evidence type="ECO:0000313" key="2">
    <source>
        <dbReference type="Proteomes" id="UP001198565"/>
    </source>
</evidence>
<sequence>MTAVSAEPGVVLLESAHGLCRLVSARPFDPAATPAAPWSPGLRVLPDAERDAAGPEVLTCWYEDAGPAGLCWEDGGVRVRLPWQDTAGGAEIGYVAAVLMERDRQRHGYFTLHSASAALGRSGVLLLGKEGAGKTSVLTHLCLARGAELIGNDLSVIGGPGPRYEIAAGTRFLFLRQASVSRSMRALDLPAPARTGLDSWRTKWMVDPADAGICVAEGPRPLDHVFSVHVDESQDGLRVEAVDDAATLLHLHENAARYVRGTATHVLHGRARRPLGYLPSLDTESFYLHRVRVIEHLATELGIHYVSGPAAAVAAHIAEAVR</sequence>
<dbReference type="Proteomes" id="UP001198565">
    <property type="component" value="Unassembled WGS sequence"/>
</dbReference>
<gene>
    <name evidence="1" type="ORF">K7472_22235</name>
</gene>
<dbReference type="SUPFAM" id="SSF53795">
    <property type="entry name" value="PEP carboxykinase-like"/>
    <property type="match status" value="1"/>
</dbReference>
<evidence type="ECO:0008006" key="3">
    <source>
        <dbReference type="Google" id="ProtNLM"/>
    </source>
</evidence>
<dbReference type="InterPro" id="IPR027417">
    <property type="entry name" value="P-loop_NTPase"/>
</dbReference>